<evidence type="ECO:0000313" key="9">
    <source>
        <dbReference type="Proteomes" id="UP000220102"/>
    </source>
</evidence>
<protein>
    <submittedName>
        <fullName evidence="8">Cation:proton antiporter</fullName>
    </submittedName>
</protein>
<keyword evidence="6 7" id="KW-0472">Membrane</keyword>
<keyword evidence="9" id="KW-1185">Reference proteome</keyword>
<comment type="caution">
    <text evidence="8">The sequence shown here is derived from an EMBL/GenBank/DDBJ whole genome shotgun (WGS) entry which is preliminary data.</text>
</comment>
<dbReference type="InterPro" id="IPR050601">
    <property type="entry name" value="CPA3_antiporter_subunitC"/>
</dbReference>
<dbReference type="OrthoDB" id="9799219at2"/>
<evidence type="ECO:0000256" key="5">
    <source>
        <dbReference type="ARBA" id="ARBA00022989"/>
    </source>
</evidence>
<dbReference type="EMBL" id="PDEQ01000001">
    <property type="protein sequence ID" value="PEN14839.1"/>
    <property type="molecule type" value="Genomic_DNA"/>
</dbReference>
<organism evidence="8 9">
    <name type="scientific">Longibacter salinarum</name>
    <dbReference type="NCBI Taxonomy" id="1850348"/>
    <lineage>
        <taxon>Bacteria</taxon>
        <taxon>Pseudomonadati</taxon>
        <taxon>Rhodothermota</taxon>
        <taxon>Rhodothermia</taxon>
        <taxon>Rhodothermales</taxon>
        <taxon>Salisaetaceae</taxon>
        <taxon>Longibacter</taxon>
    </lineage>
</organism>
<evidence type="ECO:0000256" key="2">
    <source>
        <dbReference type="ARBA" id="ARBA00010388"/>
    </source>
</evidence>
<comment type="similarity">
    <text evidence="2">Belongs to the CPA3 antiporters (TC 2.A.63) subunit C family.</text>
</comment>
<proteinExistence type="inferred from homology"/>
<evidence type="ECO:0000256" key="1">
    <source>
        <dbReference type="ARBA" id="ARBA00004651"/>
    </source>
</evidence>
<name>A0A2A8D1K3_9BACT</name>
<accession>A0A2A8D1K3</accession>
<dbReference type="AlphaFoldDB" id="A0A2A8D1K3"/>
<dbReference type="Gene3D" id="1.10.287.3510">
    <property type="match status" value="1"/>
</dbReference>
<comment type="subcellular location">
    <subcellularLocation>
        <location evidence="1">Cell membrane</location>
        <topology evidence="1">Multi-pass membrane protein</topology>
    </subcellularLocation>
</comment>
<evidence type="ECO:0000256" key="4">
    <source>
        <dbReference type="ARBA" id="ARBA00022692"/>
    </source>
</evidence>
<keyword evidence="4 7" id="KW-0812">Transmembrane</keyword>
<feature type="transmembrane region" description="Helical" evidence="7">
    <location>
        <begin position="75"/>
        <end position="96"/>
    </location>
</feature>
<evidence type="ECO:0000256" key="7">
    <source>
        <dbReference type="SAM" id="Phobius"/>
    </source>
</evidence>
<dbReference type="RefSeq" id="WP_098073736.1">
    <property type="nucleotide sequence ID" value="NZ_PDEQ01000001.1"/>
</dbReference>
<dbReference type="Pfam" id="PF00420">
    <property type="entry name" value="Oxidored_q2"/>
    <property type="match status" value="1"/>
</dbReference>
<gene>
    <name evidence="8" type="ORF">CRI94_00650</name>
</gene>
<dbReference type="GO" id="GO:0005886">
    <property type="term" value="C:plasma membrane"/>
    <property type="evidence" value="ECO:0007669"/>
    <property type="project" value="UniProtKB-SubCell"/>
</dbReference>
<feature type="transmembrane region" description="Helical" evidence="7">
    <location>
        <begin position="28"/>
        <end position="49"/>
    </location>
</feature>
<keyword evidence="3" id="KW-1003">Cell membrane</keyword>
<feature type="transmembrane region" description="Helical" evidence="7">
    <location>
        <begin position="6"/>
        <end position="21"/>
    </location>
</feature>
<evidence type="ECO:0000313" key="8">
    <source>
        <dbReference type="EMBL" id="PEN14839.1"/>
    </source>
</evidence>
<dbReference type="InterPro" id="IPR039428">
    <property type="entry name" value="NUOK/Mnh_C1-like"/>
</dbReference>
<dbReference type="PANTHER" id="PTHR34583">
    <property type="entry name" value="ANTIPORTER SUBUNIT MNHC2-RELATED"/>
    <property type="match status" value="1"/>
</dbReference>
<sequence length="118" mass="12160">METTLAILVGILTAAGIYLLLRRSMLRMLFGLILISNAVNILILTAGGVRRGAPPLVEAGNVALGAGAANPLPQALILTAIVIGFGLIAFALVLVYRTYTALGTMDADIAAEKRGEAA</sequence>
<keyword evidence="5 7" id="KW-1133">Transmembrane helix</keyword>
<evidence type="ECO:0000256" key="3">
    <source>
        <dbReference type="ARBA" id="ARBA00022475"/>
    </source>
</evidence>
<dbReference type="PANTHER" id="PTHR34583:SF2">
    <property type="entry name" value="ANTIPORTER SUBUNIT MNHC2-RELATED"/>
    <property type="match status" value="1"/>
</dbReference>
<dbReference type="SMR" id="A0A2A8D1K3"/>
<reference evidence="8 9" key="1">
    <citation type="submission" date="2017-10" db="EMBL/GenBank/DDBJ databases">
        <title>Draft genome of Longibacter Salinarum.</title>
        <authorList>
            <person name="Goh K.M."/>
            <person name="Shamsir M.S."/>
            <person name="Lim S.W."/>
        </authorList>
    </citation>
    <scope>NUCLEOTIDE SEQUENCE [LARGE SCALE GENOMIC DNA]</scope>
    <source>
        <strain evidence="8 9">KCTC 52045</strain>
    </source>
</reference>
<dbReference type="Proteomes" id="UP000220102">
    <property type="component" value="Unassembled WGS sequence"/>
</dbReference>
<evidence type="ECO:0000256" key="6">
    <source>
        <dbReference type="ARBA" id="ARBA00023136"/>
    </source>
</evidence>